<keyword evidence="1" id="KW-0472">Membrane</keyword>
<name>A0A014ME30_9GAMM</name>
<evidence type="ECO:0000256" key="1">
    <source>
        <dbReference type="SAM" id="Phobius"/>
    </source>
</evidence>
<protein>
    <submittedName>
        <fullName evidence="3">Acyltransferase</fullName>
    </submittedName>
</protein>
<gene>
    <name evidence="3" type="ORF">BG55_06065</name>
</gene>
<reference evidence="3 4" key="1">
    <citation type="submission" date="2014-02" db="EMBL/GenBank/DDBJ databases">
        <title>Draft genome of Erwinia mallotivora strain BT-MARDI, a papaya dieback pathogen.</title>
        <authorList>
            <person name="Redzuan R."/>
            <person name="Abu Bakar N."/>
            <person name="Badrun R."/>
            <person name="Mohd Raih M.F."/>
            <person name="Rozano L."/>
            <person name="Mat Amin N."/>
        </authorList>
    </citation>
    <scope>NUCLEOTIDE SEQUENCE [LARGE SCALE GENOMIC DNA]</scope>
    <source>
        <strain evidence="3 4">BT-MARDI</strain>
    </source>
</reference>
<feature type="transmembrane region" description="Helical" evidence="1">
    <location>
        <begin position="133"/>
        <end position="153"/>
    </location>
</feature>
<dbReference type="STRING" id="69222.BG55_06065"/>
<evidence type="ECO:0000259" key="2">
    <source>
        <dbReference type="Pfam" id="PF01757"/>
    </source>
</evidence>
<keyword evidence="3" id="KW-0808">Transferase</keyword>
<feature type="transmembrane region" description="Helical" evidence="1">
    <location>
        <begin position="43"/>
        <end position="61"/>
    </location>
</feature>
<evidence type="ECO:0000313" key="3">
    <source>
        <dbReference type="EMBL" id="EXU76319.1"/>
    </source>
</evidence>
<feature type="transmembrane region" description="Helical" evidence="1">
    <location>
        <begin position="165"/>
        <end position="198"/>
    </location>
</feature>
<feature type="domain" description="Acyltransferase 3" evidence="2">
    <location>
        <begin position="10"/>
        <end position="352"/>
    </location>
</feature>
<keyword evidence="1" id="KW-0812">Transmembrane</keyword>
<dbReference type="GO" id="GO:0016747">
    <property type="term" value="F:acyltransferase activity, transferring groups other than amino-acyl groups"/>
    <property type="evidence" value="ECO:0007669"/>
    <property type="project" value="InterPro"/>
</dbReference>
<comment type="caution">
    <text evidence="3">The sequence shown here is derived from an EMBL/GenBank/DDBJ whole genome shotgun (WGS) entry which is preliminary data.</text>
</comment>
<keyword evidence="3" id="KW-0012">Acyltransferase</keyword>
<feature type="transmembrane region" description="Helical" evidence="1">
    <location>
        <begin position="82"/>
        <end position="100"/>
    </location>
</feature>
<keyword evidence="4" id="KW-1185">Reference proteome</keyword>
<dbReference type="OrthoDB" id="9767863at2"/>
<feature type="transmembrane region" description="Helical" evidence="1">
    <location>
        <begin position="299"/>
        <end position="322"/>
    </location>
</feature>
<dbReference type="InterPro" id="IPR002656">
    <property type="entry name" value="Acyl_transf_3_dom"/>
</dbReference>
<feature type="transmembrane region" description="Helical" evidence="1">
    <location>
        <begin position="256"/>
        <end position="273"/>
    </location>
</feature>
<dbReference type="GO" id="GO:0016020">
    <property type="term" value="C:membrane"/>
    <property type="evidence" value="ECO:0007669"/>
    <property type="project" value="TreeGrafter"/>
</dbReference>
<dbReference type="Proteomes" id="UP000019918">
    <property type="component" value="Unassembled WGS sequence"/>
</dbReference>
<dbReference type="AlphaFoldDB" id="A0A014ME30"/>
<dbReference type="PANTHER" id="PTHR23028:SF53">
    <property type="entry name" value="ACYL_TRANSF_3 DOMAIN-CONTAINING PROTEIN"/>
    <property type="match status" value="1"/>
</dbReference>
<dbReference type="PATRIC" id="fig|69222.5.peg.1253"/>
<dbReference type="PANTHER" id="PTHR23028">
    <property type="entry name" value="ACETYLTRANSFERASE"/>
    <property type="match status" value="1"/>
</dbReference>
<feature type="transmembrane region" description="Helical" evidence="1">
    <location>
        <begin position="334"/>
        <end position="359"/>
    </location>
</feature>
<dbReference type="RefSeq" id="WP_034935359.1">
    <property type="nucleotide sequence ID" value="NZ_JFHN01000030.1"/>
</dbReference>
<dbReference type="InterPro" id="IPR050879">
    <property type="entry name" value="Acyltransferase_3"/>
</dbReference>
<evidence type="ECO:0000313" key="4">
    <source>
        <dbReference type="Proteomes" id="UP000019918"/>
    </source>
</evidence>
<sequence>MSSSRGWSTELEGLRGIASLWVLVGHISLLTHCHITLISSPGIGVDLFILLSGYLMAKNYVERQHKEPWQSASTIRKFWTRRFFRIAPLYYLLLIVALIYGPWFGEMRDTIAQFYAGTSTESSRYSDQSLANILTHFSFLFGMLPAWSFNTVLPDWSIGLEMQFYLLFPFIMLAVMRFGYATALISIIALCCVGRYLLADYYLAFEMPSMILIKLNMFISGMLLAEAVRRKALRYVAFALLGPVASVIIGPQPIPLQIVMEVVMILAMAAILWQHVEGSVTARLIAVPRSLLNNRLSTWLGDVSFSVYLLHLLIVIPCIALLLRHTGLSTSSDIVRFAAVCAISIPVTYALAALLFKFVEKPGILLGKKVLSSSSAQRDLAS</sequence>
<dbReference type="Pfam" id="PF01757">
    <property type="entry name" value="Acyl_transf_3"/>
    <property type="match status" value="1"/>
</dbReference>
<organism evidence="3 4">
    <name type="scientific">Erwinia mallotivora</name>
    <dbReference type="NCBI Taxonomy" id="69222"/>
    <lineage>
        <taxon>Bacteria</taxon>
        <taxon>Pseudomonadati</taxon>
        <taxon>Pseudomonadota</taxon>
        <taxon>Gammaproteobacteria</taxon>
        <taxon>Enterobacterales</taxon>
        <taxon>Erwiniaceae</taxon>
        <taxon>Erwinia</taxon>
    </lineage>
</organism>
<keyword evidence="1" id="KW-1133">Transmembrane helix</keyword>
<dbReference type="EMBL" id="JFHN01000030">
    <property type="protein sequence ID" value="EXU76319.1"/>
    <property type="molecule type" value="Genomic_DNA"/>
</dbReference>
<proteinExistence type="predicted"/>
<feature type="transmembrane region" description="Helical" evidence="1">
    <location>
        <begin position="204"/>
        <end position="225"/>
    </location>
</feature>
<accession>A0A014ME30</accession>
<dbReference type="GO" id="GO:0000271">
    <property type="term" value="P:polysaccharide biosynthetic process"/>
    <property type="evidence" value="ECO:0007669"/>
    <property type="project" value="TreeGrafter"/>
</dbReference>
<feature type="transmembrane region" description="Helical" evidence="1">
    <location>
        <begin position="232"/>
        <end position="250"/>
    </location>
</feature>